<evidence type="ECO:0000313" key="1">
    <source>
        <dbReference type="EMBL" id="AAZ56833.1"/>
    </source>
</evidence>
<dbReference type="AlphaFoldDB" id="Q47L39"/>
<protein>
    <submittedName>
        <fullName evidence="1">Uncharacterized protein</fullName>
    </submittedName>
</protein>
<proteinExistence type="predicted"/>
<accession>Q47L39</accession>
<gene>
    <name evidence="1" type="ordered locus">Tfu_2800</name>
</gene>
<reference evidence="1" key="1">
    <citation type="submission" date="2005-07" db="EMBL/GenBank/DDBJ databases">
        <title>Complete sequence of Thermobifida fusca YX.</title>
        <authorList>
            <consortium name="US DOE Joint Genome Institute"/>
            <person name="Copeland A."/>
            <person name="Lucas S."/>
            <person name="Lapidus A."/>
            <person name="Barry K."/>
            <person name="Detter J.C."/>
            <person name="Glavina T."/>
            <person name="Hammon N."/>
            <person name="Israni S."/>
            <person name="Pitluck S."/>
            <person name="Di Bartolo G."/>
            <person name="Chain P."/>
            <person name="Schmutz J."/>
            <person name="Larimer F."/>
            <person name="Land M."/>
            <person name="Lykidis A."/>
            <person name="Richardson P."/>
        </authorList>
    </citation>
    <scope>NUCLEOTIDE SEQUENCE</scope>
    <source>
        <strain evidence="1">YX</strain>
    </source>
</reference>
<dbReference type="KEGG" id="tfu:Tfu_2800"/>
<sequence length="158" mass="17696">MIADDLLLLKTRATFPVSSSGWSVSCPPRTAHRCWGTLASAPSRKASQPSSPARPSYGVPRRRLVTVYQLIPSEELRRARAEFPHYEICVLHDDAGIPEVTAVLKPPYQGIGLAVLVCAASVSELVHTLRTAPKAKLPRRDPNRRYWPRPWELRPRPQ</sequence>
<name>Q47L39_THEFY</name>
<dbReference type="EMBL" id="CP000088">
    <property type="protein sequence ID" value="AAZ56833.1"/>
    <property type="molecule type" value="Genomic_DNA"/>
</dbReference>
<organism evidence="1">
    <name type="scientific">Thermobifida fusca (strain YX)</name>
    <dbReference type="NCBI Taxonomy" id="269800"/>
    <lineage>
        <taxon>Bacteria</taxon>
        <taxon>Bacillati</taxon>
        <taxon>Actinomycetota</taxon>
        <taxon>Actinomycetes</taxon>
        <taxon>Streptosporangiales</taxon>
        <taxon>Nocardiopsidaceae</taxon>
        <taxon>Thermobifida</taxon>
    </lineage>
</organism>
<dbReference type="HOGENOM" id="CLU_1668572_0_0_11"/>